<dbReference type="InterPro" id="IPR039420">
    <property type="entry name" value="WalR-like"/>
</dbReference>
<gene>
    <name evidence="10" type="primary">pdsR</name>
    <name evidence="10" type="ORF">C8261_06460</name>
</gene>
<dbReference type="RefSeq" id="WP_107492840.1">
    <property type="nucleotide sequence ID" value="NZ_PZKC01000004.1"/>
</dbReference>
<evidence type="ECO:0000313" key="11">
    <source>
        <dbReference type="Proteomes" id="UP000241193"/>
    </source>
</evidence>
<dbReference type="SMART" id="SM00862">
    <property type="entry name" value="Trans_reg_C"/>
    <property type="match status" value="1"/>
</dbReference>
<dbReference type="SMART" id="SM00448">
    <property type="entry name" value="REC"/>
    <property type="match status" value="1"/>
</dbReference>
<evidence type="ECO:0000256" key="4">
    <source>
        <dbReference type="ARBA" id="ARBA00023125"/>
    </source>
</evidence>
<feature type="domain" description="OmpR/PhoB-type" evidence="9">
    <location>
        <begin position="133"/>
        <end position="228"/>
    </location>
</feature>
<dbReference type="SUPFAM" id="SSF46894">
    <property type="entry name" value="C-terminal effector domain of the bipartite response regulators"/>
    <property type="match status" value="1"/>
</dbReference>
<dbReference type="InterPro" id="IPR022305">
    <property type="entry name" value="Response_regulator"/>
</dbReference>
<reference evidence="10 11" key="1">
    <citation type="submission" date="2018-03" db="EMBL/GenBank/DDBJ databases">
        <authorList>
            <person name="Keele B.F."/>
        </authorList>
    </citation>
    <scope>NUCLEOTIDE SEQUENCE [LARGE SCALE GENOMIC DNA]</scope>
    <source>
        <strain evidence="10 11">D20</strain>
    </source>
</reference>
<keyword evidence="11" id="KW-1185">Reference proteome</keyword>
<dbReference type="PANTHER" id="PTHR48111:SF21">
    <property type="entry name" value="DNA-BINDING DUAL MASTER TRANSCRIPTIONAL REGULATOR RPAA"/>
    <property type="match status" value="1"/>
</dbReference>
<dbReference type="InterPro" id="IPR016032">
    <property type="entry name" value="Sig_transdc_resp-reg_C-effctor"/>
</dbReference>
<reference evidence="10 11" key="2">
    <citation type="submission" date="2018-04" db="EMBL/GenBank/DDBJ databases">
        <title>Thauera lacus sp. nov., isolated from an saline lake in Inner Mongolia, China.</title>
        <authorList>
            <person name="Liang Q.-Y."/>
        </authorList>
    </citation>
    <scope>NUCLEOTIDE SEQUENCE [LARGE SCALE GENOMIC DNA]</scope>
    <source>
        <strain evidence="10 11">D20</strain>
    </source>
</reference>
<dbReference type="Pfam" id="PF00072">
    <property type="entry name" value="Response_reg"/>
    <property type="match status" value="1"/>
</dbReference>
<evidence type="ECO:0000256" key="3">
    <source>
        <dbReference type="ARBA" id="ARBA00023015"/>
    </source>
</evidence>
<evidence type="ECO:0000259" key="9">
    <source>
        <dbReference type="PROSITE" id="PS51755"/>
    </source>
</evidence>
<dbReference type="AlphaFoldDB" id="A0A2T4IGZ7"/>
<dbReference type="PROSITE" id="PS51755">
    <property type="entry name" value="OMPR_PHOB"/>
    <property type="match status" value="1"/>
</dbReference>
<dbReference type="EMBL" id="PZKC01000004">
    <property type="protein sequence ID" value="PTD97031.1"/>
    <property type="molecule type" value="Genomic_DNA"/>
</dbReference>
<dbReference type="Proteomes" id="UP000241193">
    <property type="component" value="Unassembled WGS sequence"/>
</dbReference>
<dbReference type="GO" id="GO:0032993">
    <property type="term" value="C:protein-DNA complex"/>
    <property type="evidence" value="ECO:0007669"/>
    <property type="project" value="TreeGrafter"/>
</dbReference>
<dbReference type="Gene3D" id="1.10.10.10">
    <property type="entry name" value="Winged helix-like DNA-binding domain superfamily/Winged helix DNA-binding domain"/>
    <property type="match status" value="1"/>
</dbReference>
<dbReference type="OrthoDB" id="9802426at2"/>
<keyword evidence="3" id="KW-0805">Transcription regulation</keyword>
<dbReference type="InterPro" id="IPR011006">
    <property type="entry name" value="CheY-like_superfamily"/>
</dbReference>
<dbReference type="CDD" id="cd00383">
    <property type="entry name" value="trans_reg_C"/>
    <property type="match status" value="1"/>
</dbReference>
<dbReference type="InterPro" id="IPR001789">
    <property type="entry name" value="Sig_transdc_resp-reg_receiver"/>
</dbReference>
<keyword evidence="2" id="KW-0902">Two-component regulatory system</keyword>
<protein>
    <submittedName>
        <fullName evidence="10">Proteobacterial dedicated sortase system response regulator</fullName>
    </submittedName>
</protein>
<proteinExistence type="predicted"/>
<dbReference type="GO" id="GO:0006355">
    <property type="term" value="P:regulation of DNA-templated transcription"/>
    <property type="evidence" value="ECO:0007669"/>
    <property type="project" value="InterPro"/>
</dbReference>
<feature type="modified residue" description="4-aspartylphosphate" evidence="6">
    <location>
        <position position="53"/>
    </location>
</feature>
<dbReference type="SUPFAM" id="SSF52172">
    <property type="entry name" value="CheY-like"/>
    <property type="match status" value="1"/>
</dbReference>
<keyword evidence="5" id="KW-0804">Transcription</keyword>
<sequence length="229" mass="25664">MKRRIAIVEDEAAIRANYAEALTRQGYEVAAHADRAQAMAAFRVRLPDLAVIDVGLGDEPEGGFTLCSELRALSRRLPIIFLSARDSDFDVVSGLRLGADDYLTKDISMPHLLARIAALFRRIDALAEAKPQEDCLERGALRLDVMRLAAQWRGEAVDLTLTEFWMVHTLARTPGHVKSRDQLMHDARLVDDGTITSHVKRIRRKFAAVDDAFDAIESVYGMGYRWKDA</sequence>
<feature type="DNA-binding region" description="OmpR/PhoB-type" evidence="7">
    <location>
        <begin position="133"/>
        <end position="228"/>
    </location>
</feature>
<dbReference type="PROSITE" id="PS50110">
    <property type="entry name" value="RESPONSE_REGULATORY"/>
    <property type="match status" value="1"/>
</dbReference>
<evidence type="ECO:0000256" key="6">
    <source>
        <dbReference type="PROSITE-ProRule" id="PRU00169"/>
    </source>
</evidence>
<comment type="caution">
    <text evidence="10">The sequence shown here is derived from an EMBL/GenBank/DDBJ whole genome shotgun (WGS) entry which is preliminary data.</text>
</comment>
<evidence type="ECO:0000256" key="5">
    <source>
        <dbReference type="ARBA" id="ARBA00023163"/>
    </source>
</evidence>
<dbReference type="Gene3D" id="3.40.50.2300">
    <property type="match status" value="1"/>
</dbReference>
<dbReference type="NCBIfam" id="TIGR03787">
    <property type="entry name" value="marine_sort_RR"/>
    <property type="match status" value="1"/>
</dbReference>
<accession>A0A2T4IGZ7</accession>
<dbReference type="Gene3D" id="6.10.250.690">
    <property type="match status" value="1"/>
</dbReference>
<dbReference type="Pfam" id="PF00486">
    <property type="entry name" value="Trans_reg_C"/>
    <property type="match status" value="1"/>
</dbReference>
<name>A0A2T4IGZ7_9RHOO</name>
<keyword evidence="4 7" id="KW-0238">DNA-binding</keyword>
<dbReference type="PANTHER" id="PTHR48111">
    <property type="entry name" value="REGULATOR OF RPOS"/>
    <property type="match status" value="1"/>
</dbReference>
<evidence type="ECO:0000256" key="7">
    <source>
        <dbReference type="PROSITE-ProRule" id="PRU01091"/>
    </source>
</evidence>
<evidence type="ECO:0000256" key="1">
    <source>
        <dbReference type="ARBA" id="ARBA00022553"/>
    </source>
</evidence>
<evidence type="ECO:0000256" key="2">
    <source>
        <dbReference type="ARBA" id="ARBA00023012"/>
    </source>
</evidence>
<organism evidence="10 11">
    <name type="scientific">Pseudothauera lacus</name>
    <dbReference type="NCBI Taxonomy" id="2136175"/>
    <lineage>
        <taxon>Bacteria</taxon>
        <taxon>Pseudomonadati</taxon>
        <taxon>Pseudomonadota</taxon>
        <taxon>Betaproteobacteria</taxon>
        <taxon>Rhodocyclales</taxon>
        <taxon>Zoogloeaceae</taxon>
        <taxon>Pseudothauera</taxon>
    </lineage>
</organism>
<feature type="domain" description="Response regulatory" evidence="8">
    <location>
        <begin position="4"/>
        <end position="120"/>
    </location>
</feature>
<evidence type="ECO:0000313" key="10">
    <source>
        <dbReference type="EMBL" id="PTD97031.1"/>
    </source>
</evidence>
<dbReference type="InterPro" id="IPR036388">
    <property type="entry name" value="WH-like_DNA-bd_sf"/>
</dbReference>
<dbReference type="GO" id="GO:0000156">
    <property type="term" value="F:phosphorelay response regulator activity"/>
    <property type="evidence" value="ECO:0007669"/>
    <property type="project" value="TreeGrafter"/>
</dbReference>
<dbReference type="InterPro" id="IPR001867">
    <property type="entry name" value="OmpR/PhoB-type_DNA-bd"/>
</dbReference>
<dbReference type="GO" id="GO:0000976">
    <property type="term" value="F:transcription cis-regulatory region binding"/>
    <property type="evidence" value="ECO:0007669"/>
    <property type="project" value="TreeGrafter"/>
</dbReference>
<evidence type="ECO:0000259" key="8">
    <source>
        <dbReference type="PROSITE" id="PS50110"/>
    </source>
</evidence>
<dbReference type="GO" id="GO:0005829">
    <property type="term" value="C:cytosol"/>
    <property type="evidence" value="ECO:0007669"/>
    <property type="project" value="TreeGrafter"/>
</dbReference>
<keyword evidence="1 6" id="KW-0597">Phosphoprotein</keyword>